<feature type="non-terminal residue" evidence="1">
    <location>
        <position position="114"/>
    </location>
</feature>
<comment type="caution">
    <text evidence="1">The sequence shown here is derived from an EMBL/GenBank/DDBJ whole genome shotgun (WGS) entry which is preliminary data.</text>
</comment>
<dbReference type="EMBL" id="CAJNNV010024267">
    <property type="protein sequence ID" value="CAE8609266.1"/>
    <property type="molecule type" value="Genomic_DNA"/>
</dbReference>
<reference evidence="1" key="1">
    <citation type="submission" date="2021-02" db="EMBL/GenBank/DDBJ databases">
        <authorList>
            <person name="Dougan E. K."/>
            <person name="Rhodes N."/>
            <person name="Thang M."/>
            <person name="Chan C."/>
        </authorList>
    </citation>
    <scope>NUCLEOTIDE SEQUENCE</scope>
</reference>
<dbReference type="Proteomes" id="UP000654075">
    <property type="component" value="Unassembled WGS sequence"/>
</dbReference>
<feature type="non-terminal residue" evidence="1">
    <location>
        <position position="1"/>
    </location>
</feature>
<protein>
    <submittedName>
        <fullName evidence="1">Uncharacterized protein</fullName>
    </submittedName>
</protein>
<evidence type="ECO:0000313" key="2">
    <source>
        <dbReference type="Proteomes" id="UP000654075"/>
    </source>
</evidence>
<organism evidence="1 2">
    <name type="scientific">Polarella glacialis</name>
    <name type="common">Dinoflagellate</name>
    <dbReference type="NCBI Taxonomy" id="89957"/>
    <lineage>
        <taxon>Eukaryota</taxon>
        <taxon>Sar</taxon>
        <taxon>Alveolata</taxon>
        <taxon>Dinophyceae</taxon>
        <taxon>Suessiales</taxon>
        <taxon>Suessiaceae</taxon>
        <taxon>Polarella</taxon>
    </lineage>
</organism>
<proteinExistence type="predicted"/>
<gene>
    <name evidence="1" type="ORF">PGLA1383_LOCUS27094</name>
</gene>
<keyword evidence="2" id="KW-1185">Reference proteome</keyword>
<evidence type="ECO:0000313" key="1">
    <source>
        <dbReference type="EMBL" id="CAE8609266.1"/>
    </source>
</evidence>
<accession>A0A813F6Q6</accession>
<dbReference type="OrthoDB" id="10444603at2759"/>
<sequence length="114" mass="11503">KAVEEEAAKKAAAAFAAEEAAKVRPPATTALPAAATPSFSSAARPLCHSTTIPPCKIGCGQRVAPGVTKNGRPFDTCCRGCATGKEHDKLCGCIDPSKVGPGMCKMGCGRSVAT</sequence>
<dbReference type="AlphaFoldDB" id="A0A813F6Q6"/>
<name>A0A813F6Q6_POLGL</name>